<keyword evidence="15" id="KW-1185">Reference proteome</keyword>
<evidence type="ECO:0000313" key="14">
    <source>
        <dbReference type="EMBL" id="SCW00970.1"/>
    </source>
</evidence>
<keyword evidence="8" id="KW-1133">Transmembrane helix</keyword>
<dbReference type="InterPro" id="IPR036052">
    <property type="entry name" value="TrpB-like_PALP_sf"/>
</dbReference>
<dbReference type="STRING" id="4955.A0A1G4MB18"/>
<dbReference type="Gene3D" id="3.40.50.1100">
    <property type="match status" value="2"/>
</dbReference>
<keyword evidence="9" id="KW-0496">Mitochondrion</keyword>
<evidence type="ECO:0000256" key="8">
    <source>
        <dbReference type="ARBA" id="ARBA00022989"/>
    </source>
</evidence>
<feature type="domain" description="Tryptophan synthase beta chain-like PALP" evidence="13">
    <location>
        <begin position="50"/>
        <end position="377"/>
    </location>
</feature>
<evidence type="ECO:0000256" key="2">
    <source>
        <dbReference type="ARBA" id="ARBA00004572"/>
    </source>
</evidence>
<name>A0A1G4MB18_LACFM</name>
<keyword evidence="10" id="KW-0472">Membrane</keyword>
<evidence type="ECO:0000256" key="6">
    <source>
        <dbReference type="ARBA" id="ARBA00022692"/>
    </source>
</evidence>
<evidence type="ECO:0000256" key="9">
    <source>
        <dbReference type="ARBA" id="ARBA00023128"/>
    </source>
</evidence>
<dbReference type="Proteomes" id="UP000190831">
    <property type="component" value="Chromosome D"/>
</dbReference>
<proteinExistence type="inferred from homology"/>
<protein>
    <recommendedName>
        <fullName evidence="4">cysteine synthase</fullName>
        <ecNumber evidence="4">2.5.1.47</ecNumber>
    </recommendedName>
    <alternativeName>
        <fullName evidence="12">Cysteine synthase-like protein</fullName>
    </alternativeName>
</protein>
<evidence type="ECO:0000256" key="3">
    <source>
        <dbReference type="ARBA" id="ARBA00007103"/>
    </source>
</evidence>
<comment type="catalytic activity">
    <reaction evidence="11">
        <text>O-acetyl-L-serine + hydrogen sulfide = L-cysteine + acetate</text>
        <dbReference type="Rhea" id="RHEA:14829"/>
        <dbReference type="ChEBI" id="CHEBI:29919"/>
        <dbReference type="ChEBI" id="CHEBI:30089"/>
        <dbReference type="ChEBI" id="CHEBI:35235"/>
        <dbReference type="ChEBI" id="CHEBI:58340"/>
        <dbReference type="EC" id="2.5.1.47"/>
    </reaction>
</comment>
<dbReference type="SUPFAM" id="SSF53686">
    <property type="entry name" value="Tryptophan synthase beta subunit-like PLP-dependent enzymes"/>
    <property type="match status" value="1"/>
</dbReference>
<accession>A0A1G4MB18</accession>
<gene>
    <name evidence="14" type="ORF">LAFE_0D02168G</name>
</gene>
<evidence type="ECO:0000256" key="5">
    <source>
        <dbReference type="ARBA" id="ARBA00022679"/>
    </source>
</evidence>
<dbReference type="OrthoDB" id="10259545at2759"/>
<keyword evidence="6" id="KW-0812">Transmembrane</keyword>
<dbReference type="PANTHER" id="PTHR10314">
    <property type="entry name" value="CYSTATHIONINE BETA-SYNTHASE"/>
    <property type="match status" value="1"/>
</dbReference>
<evidence type="ECO:0000256" key="12">
    <source>
        <dbReference type="ARBA" id="ARBA00078545"/>
    </source>
</evidence>
<dbReference type="GO" id="GO:0004124">
    <property type="term" value="F:cysteine synthase activity"/>
    <property type="evidence" value="ECO:0007669"/>
    <property type="project" value="UniProtKB-EC"/>
</dbReference>
<dbReference type="GO" id="GO:0006535">
    <property type="term" value="P:cysteine biosynthetic process from serine"/>
    <property type="evidence" value="ECO:0007669"/>
    <property type="project" value="InterPro"/>
</dbReference>
<evidence type="ECO:0000313" key="15">
    <source>
        <dbReference type="Proteomes" id="UP000190831"/>
    </source>
</evidence>
<dbReference type="AlphaFoldDB" id="A0A1G4MB18"/>
<dbReference type="EMBL" id="LT598492">
    <property type="protein sequence ID" value="SCW00970.1"/>
    <property type="molecule type" value="Genomic_DNA"/>
</dbReference>
<dbReference type="GO" id="GO:0005741">
    <property type="term" value="C:mitochondrial outer membrane"/>
    <property type="evidence" value="ECO:0007669"/>
    <property type="project" value="UniProtKB-SubCell"/>
</dbReference>
<reference evidence="14 15" key="1">
    <citation type="submission" date="2016-03" db="EMBL/GenBank/DDBJ databases">
        <authorList>
            <person name="Devillers H."/>
        </authorList>
    </citation>
    <scope>NUCLEOTIDE SEQUENCE [LARGE SCALE GENOMIC DNA]</scope>
    <source>
        <strain evidence="14">CBS 6772</strain>
    </source>
</reference>
<dbReference type="EC" id="2.5.1.47" evidence="4"/>
<dbReference type="OMA" id="WMADYGF"/>
<comment type="subcellular location">
    <subcellularLocation>
        <location evidence="2">Mitochondrion outer membrane</location>
        <topology evidence="2">Single-pass membrane protein</topology>
    </subcellularLocation>
</comment>
<evidence type="ECO:0000256" key="1">
    <source>
        <dbReference type="ARBA" id="ARBA00001933"/>
    </source>
</evidence>
<evidence type="ECO:0000256" key="11">
    <source>
        <dbReference type="ARBA" id="ARBA00047931"/>
    </source>
</evidence>
<dbReference type="InterPro" id="IPR001216">
    <property type="entry name" value="P-phosphate_BS"/>
</dbReference>
<keyword evidence="5" id="KW-0808">Transferase</keyword>
<evidence type="ECO:0000259" key="13">
    <source>
        <dbReference type="Pfam" id="PF00291"/>
    </source>
</evidence>
<organism evidence="14 15">
    <name type="scientific">Lachancea fermentati</name>
    <name type="common">Zygosaccharomyces fermentati</name>
    <dbReference type="NCBI Taxonomy" id="4955"/>
    <lineage>
        <taxon>Eukaryota</taxon>
        <taxon>Fungi</taxon>
        <taxon>Dikarya</taxon>
        <taxon>Ascomycota</taxon>
        <taxon>Saccharomycotina</taxon>
        <taxon>Saccharomycetes</taxon>
        <taxon>Saccharomycetales</taxon>
        <taxon>Saccharomycetaceae</taxon>
        <taxon>Lachancea</taxon>
    </lineage>
</organism>
<dbReference type="Pfam" id="PF00291">
    <property type="entry name" value="PALP"/>
    <property type="match status" value="1"/>
</dbReference>
<keyword evidence="7" id="KW-1000">Mitochondrion outer membrane</keyword>
<dbReference type="CDD" id="cd01561">
    <property type="entry name" value="CBS_like"/>
    <property type="match status" value="1"/>
</dbReference>
<evidence type="ECO:0000256" key="7">
    <source>
        <dbReference type="ARBA" id="ARBA00022787"/>
    </source>
</evidence>
<dbReference type="InterPro" id="IPR001926">
    <property type="entry name" value="TrpB-like_PALP"/>
</dbReference>
<dbReference type="PROSITE" id="PS00901">
    <property type="entry name" value="CYS_SYNTHASE"/>
    <property type="match status" value="1"/>
</dbReference>
<dbReference type="InterPro" id="IPR050214">
    <property type="entry name" value="Cys_Synth/Cystath_Beta-Synth"/>
</dbReference>
<comment type="similarity">
    <text evidence="3">Belongs to the cysteine synthase/cystathionine beta-synthase family.</text>
</comment>
<comment type="cofactor">
    <cofactor evidence="1">
        <name>pyridoxal 5'-phosphate</name>
        <dbReference type="ChEBI" id="CHEBI:597326"/>
    </cofactor>
</comment>
<evidence type="ECO:0000256" key="10">
    <source>
        <dbReference type="ARBA" id="ARBA00023136"/>
    </source>
</evidence>
<dbReference type="FunFam" id="3.40.50.1100:FF:000096">
    <property type="entry name" value="Related to cysteine synthase"/>
    <property type="match status" value="1"/>
</dbReference>
<sequence>MSTNTDLHWKPVAAAAAAAAAAIYAAYAALAAQRARDQLSALPPPAAGVDELIGNTPLVRIRSLSRATGRDVYAKLELANPGGSAKDRVALGIVRRAEQLGQLRPGHADVVFEGTSGSTGISIATICNALGYRAHISLPDDTSQEKVALLESLGAYVNKVRPAGIVDPNQYVNAARAACDELNARGCGDARGDASDGVTVRGVFADQFENEANWRVHYDHTGPEIWRQTRGRVDAFVAGCGTGGTIAGVARFLKEKRGKRGVRVVLADPQGSGFYNRVRHGVMYDRTEREGTRRRHQVDTIVEGVGLNRITRNFSRGEPYIDDAVRVSDAQAVKMAKFLSVNDGLFVGSSTAINAVAAVQVARTLPAGALVVIIACDSGARHLSKFWKEAVAVDRDVTLAEIMGEE</sequence>
<evidence type="ECO:0000256" key="4">
    <source>
        <dbReference type="ARBA" id="ARBA00012681"/>
    </source>
</evidence>